<evidence type="ECO:0000256" key="6">
    <source>
        <dbReference type="ARBA" id="ARBA00022927"/>
    </source>
</evidence>
<keyword evidence="8 10" id="KW-0472">Membrane</keyword>
<organism evidence="14 15">
    <name type="scientific">Parascedosporium putredinis</name>
    <dbReference type="NCBI Taxonomy" id="1442378"/>
    <lineage>
        <taxon>Eukaryota</taxon>
        <taxon>Fungi</taxon>
        <taxon>Dikarya</taxon>
        <taxon>Ascomycota</taxon>
        <taxon>Pezizomycotina</taxon>
        <taxon>Sordariomycetes</taxon>
        <taxon>Hypocreomycetidae</taxon>
        <taxon>Microascales</taxon>
        <taxon>Microascaceae</taxon>
        <taxon>Parascedosporium</taxon>
    </lineage>
</organism>
<feature type="region of interest" description="Disordered" evidence="11">
    <location>
        <begin position="1"/>
        <end position="34"/>
    </location>
</feature>
<dbReference type="PANTHER" id="PTHR13402:SF6">
    <property type="entry name" value="SECRETORY 16, ISOFORM I"/>
    <property type="match status" value="1"/>
</dbReference>
<dbReference type="EMBL" id="CALLCH030000001">
    <property type="protein sequence ID" value="CAI4210475.1"/>
    <property type="molecule type" value="Genomic_DNA"/>
</dbReference>
<feature type="compositionally biased region" description="Basic residues" evidence="11">
    <location>
        <begin position="1714"/>
        <end position="1726"/>
    </location>
</feature>
<feature type="region of interest" description="Disordered" evidence="11">
    <location>
        <begin position="679"/>
        <end position="741"/>
    </location>
</feature>
<evidence type="ECO:0000259" key="12">
    <source>
        <dbReference type="Pfam" id="PF12931"/>
    </source>
</evidence>
<protein>
    <recommendedName>
        <fullName evidence="10">Protein transport protein sec16</fullName>
    </recommendedName>
</protein>
<feature type="compositionally biased region" description="Low complexity" evidence="11">
    <location>
        <begin position="731"/>
        <end position="741"/>
    </location>
</feature>
<feature type="compositionally biased region" description="Basic and acidic residues" evidence="11">
    <location>
        <begin position="454"/>
        <end position="464"/>
    </location>
</feature>
<comment type="caution">
    <text evidence="14">The sequence shown here is derived from an EMBL/GenBank/DDBJ whole genome shotgun (WGS) entry which is preliminary data.</text>
</comment>
<feature type="region of interest" description="Disordered" evidence="11">
    <location>
        <begin position="65"/>
        <end position="130"/>
    </location>
</feature>
<proteinExistence type="inferred from homology"/>
<dbReference type="GO" id="GO:0005789">
    <property type="term" value="C:endoplasmic reticulum membrane"/>
    <property type="evidence" value="ECO:0007669"/>
    <property type="project" value="UniProtKB-SubCell"/>
</dbReference>
<accession>A0A9P1GV07</accession>
<dbReference type="InterPro" id="IPR024298">
    <property type="entry name" value="Sec16_Sec23-bd"/>
</dbReference>
<evidence type="ECO:0000259" key="13">
    <source>
        <dbReference type="Pfam" id="PF12932"/>
    </source>
</evidence>
<dbReference type="FunFam" id="1.25.40.1030:FF:000008">
    <property type="entry name" value="Protein transport protein sec16"/>
    <property type="match status" value="1"/>
</dbReference>
<feature type="compositionally biased region" description="Low complexity" evidence="11">
    <location>
        <begin position="381"/>
        <end position="390"/>
    </location>
</feature>
<feature type="compositionally biased region" description="Basic and acidic residues" evidence="11">
    <location>
        <begin position="1602"/>
        <end position="1613"/>
    </location>
</feature>
<keyword evidence="3 10" id="KW-0813">Transport</keyword>
<dbReference type="GO" id="GO:0015031">
    <property type="term" value="P:protein transport"/>
    <property type="evidence" value="ECO:0007669"/>
    <property type="project" value="UniProtKB-KW"/>
</dbReference>
<sequence length="1734" mass="185395">MASTDSFASWHPAFRPNTLPPDVPSTSEPSAIESDHTLVDTLPSETSFEALTKEDVTSQHVDAWFSDDVDTQNEDWLAGSEEVPVEESPESRPWEVAQSDALEASEPQPVEPQLDSDAPEFHTQEPAPEGVVTEEFNLDATSDGSAAGVETVTEATHQDEIPVLPSQGLHTEEPISDDPPMGVNAEITTGVTASESSISQEPEPQGSASQDLANNNSAEDVLPEEPERSIAPVIEQPVSEESTLQVAPDAGGEHFDTPVPEAEPERESSKQLSWEDGDAGADEGAEWFLDRSDSNDPSKFLPPAERSNSFPVVPPLDSPASPSKSYLPRTQAENLLQEEDVEGEAFFANAGSTNEDAATTRYEEGIPLISQASTQASPSNGEASASGADDAFADEDDDFFSNVVQGGGDEGLKVASEPWPLDRKSTFQAMGPRSTVSAETLSVDAIGSHNPPEPVEHPANHDEANSGETPGEGSPSGHATENSWSNEAAPVPEEDALAAKWSEAFGDDELLDDDFLGDDAAGSKEMDPAAFFGSDDEGFLDDVEEVNNLLRHRLRSPPLYHPRPRNPNAIANPYAPAVPAVPANPYLAAAPLVQPPAGYSATAPPQTTPYGVAPPPAPPSLNKAQSFADKAKGGYTSPYDLPMNVVDVKPRKRPSMQQLPSSTSIPLLVLREARASHFEKTASRTSVNGEATHGDRRTSLPHEARLHRLASLTPTREVEEEQEQSPPKPPQTASAAAASIAESRYSPVSQYAPLTAQSPRAKEHDVIPPPRSFSQSPNSQKLGLNGPAPYESPQRSVSAQAPVSPKSSQPVAPAYRWKGAPLFVWGVGGTVVSMFPKSVPRYGISQTAPMIYRTPGEVKIQHVKDVIPLEERLAKFPGPLKGKSKKKETLAWLSAGIDSLLTTTPDLAFNQTPSHEEKRSVERLLLWKTLRVLVENDGVLEGNPAVQKAVRDILMPNLDEEISPAGTSLDGVADLGALHQPGMGSVQPDALDAAGIELLRRHLLVGDREKAAWAAVDKRLWGHAMLIANTVSPELYKQVTQEFVRKEVNYAGHNNESIAALYKVLSGNHDDCVDELVPVHARAGLQLMAATTAATSMTGSLGGLDKWRESLCLILSNRSTDDSKALIALGGLLSNYGRAEAAHICFIFARQASVFGGADDPRSNFVLVGSDHRGQADRFAKDIEAILLSEVYEYGLSLAGGAAPLAPHLTGYKLQLAVTLAEYGQRDKALQYCEGALNTIGSQTKRSPYHHSALEQAMEDFVKRLKQTPREESNSWIPKPSMNKVSDTMWSTFNKFVSGEDNDSPRNGVNGDEGVESGPFAKIAGGTPTISRSPSASNFEPYGTNNAGYPERFPLCAFPPQGSAPPAITNPYEPAVAYTPRSSSEGTRHVNPYEPSRSRPSTGYQPQPQQQYNPAPAAQQGYQPSAAVPQESSYPVPAQSEPSAYPAQAPPALSSGYSPLGLQESSYNPSPAQETAEEKVSSEDQAQQGYQPPSYGYEPLASRQWPRMSQMGPPKPRKLPPSFGAEPEAGDDEPTMPKKKGPMYDDDDDGISGPTPQEKSKAEKDRENEEMVRRVAEEEEKRAAEKAAAKKGWGFGGWFGAAKKEPSPAEHPNKPGPPFRQFHPTPRTDAGTPPPLSGLGRASAPPGGPPRPGTATGVGESTLSSHEGLGIPTPMARSVSNQSAGGPPSGPPSRPTTSMSNASSIDDLIGAAAPRKHGQKKARKSGRYVDVMAQ</sequence>
<evidence type="ECO:0000256" key="5">
    <source>
        <dbReference type="ARBA" id="ARBA00022892"/>
    </source>
</evidence>
<dbReference type="CDD" id="cd09233">
    <property type="entry name" value="ACE1-Sec16-like"/>
    <property type="match status" value="1"/>
</dbReference>
<gene>
    <name evidence="14" type="ORF">PPNO1_LOCUS277</name>
</gene>
<feature type="compositionally biased region" description="Polar residues" evidence="11">
    <location>
        <begin position="793"/>
        <end position="810"/>
    </location>
</feature>
<feature type="region of interest" description="Disordered" evidence="11">
    <location>
        <begin position="756"/>
        <end position="811"/>
    </location>
</feature>
<dbReference type="Pfam" id="PF12932">
    <property type="entry name" value="Sec16"/>
    <property type="match status" value="1"/>
</dbReference>
<reference evidence="14" key="1">
    <citation type="submission" date="2022-11" db="EMBL/GenBank/DDBJ databases">
        <authorList>
            <person name="Scott C."/>
            <person name="Bruce N."/>
        </authorList>
    </citation>
    <scope>NUCLEOTIDE SEQUENCE</scope>
</reference>
<evidence type="ECO:0000256" key="2">
    <source>
        <dbReference type="ARBA" id="ARBA00005927"/>
    </source>
</evidence>
<feature type="compositionally biased region" description="Basic and acidic residues" evidence="11">
    <location>
        <begin position="692"/>
        <end position="706"/>
    </location>
</feature>
<feature type="region of interest" description="Disordered" evidence="11">
    <location>
        <begin position="364"/>
        <end position="504"/>
    </location>
</feature>
<evidence type="ECO:0000256" key="4">
    <source>
        <dbReference type="ARBA" id="ARBA00022824"/>
    </source>
</evidence>
<dbReference type="Gene3D" id="1.25.40.1030">
    <property type="match status" value="1"/>
</dbReference>
<keyword evidence="5 10" id="KW-0931">ER-Golgi transport</keyword>
<feature type="compositionally biased region" description="Basic and acidic residues" evidence="11">
    <location>
        <begin position="1558"/>
        <end position="1588"/>
    </location>
</feature>
<feature type="region of interest" description="Disordered" evidence="11">
    <location>
        <begin position="1366"/>
        <end position="1734"/>
    </location>
</feature>
<feature type="region of interest" description="Disordered" evidence="11">
    <location>
        <begin position="510"/>
        <end position="529"/>
    </location>
</feature>
<dbReference type="GO" id="GO:0012507">
    <property type="term" value="C:ER to Golgi transport vesicle membrane"/>
    <property type="evidence" value="ECO:0007669"/>
    <property type="project" value="TreeGrafter"/>
</dbReference>
<evidence type="ECO:0000256" key="7">
    <source>
        <dbReference type="ARBA" id="ARBA00023006"/>
    </source>
</evidence>
<feature type="compositionally biased region" description="Low complexity" evidence="11">
    <location>
        <begin position="1404"/>
        <end position="1427"/>
    </location>
</feature>
<evidence type="ECO:0000256" key="1">
    <source>
        <dbReference type="ARBA" id="ARBA00004397"/>
    </source>
</evidence>
<keyword evidence="15" id="KW-1185">Reference proteome</keyword>
<feature type="compositionally biased region" description="Polar residues" evidence="11">
    <location>
        <begin position="1328"/>
        <end position="1343"/>
    </location>
</feature>
<evidence type="ECO:0000313" key="14">
    <source>
        <dbReference type="EMBL" id="CAI4210475.1"/>
    </source>
</evidence>
<dbReference type="Proteomes" id="UP000838763">
    <property type="component" value="Unassembled WGS sequence"/>
</dbReference>
<comment type="function">
    <text evidence="9 10">Involved in the initiation of assembly of the COPII coat required for the formation of transport vesicles from the endoplasmic reticulum (ER) and the selection of cargo molecules. Also involved in autophagy.</text>
</comment>
<feature type="compositionally biased region" description="Polar residues" evidence="11">
    <location>
        <begin position="772"/>
        <end position="782"/>
    </location>
</feature>
<feature type="domain" description="Sec16 central conserved" evidence="13">
    <location>
        <begin position="820"/>
        <end position="938"/>
    </location>
</feature>
<evidence type="ECO:0000256" key="9">
    <source>
        <dbReference type="ARBA" id="ARBA00024687"/>
    </source>
</evidence>
<feature type="compositionally biased region" description="Low complexity" evidence="11">
    <location>
        <begin position="466"/>
        <end position="477"/>
    </location>
</feature>
<evidence type="ECO:0000256" key="3">
    <source>
        <dbReference type="ARBA" id="ARBA00022448"/>
    </source>
</evidence>
<keyword evidence="7 10" id="KW-0072">Autophagy</keyword>
<comment type="subcellular location">
    <subcellularLocation>
        <location evidence="1">Endoplasmic reticulum membrane</location>
        <topology evidence="1">Peripheral membrane protein</topology>
        <orientation evidence="1">Cytoplasmic side</orientation>
    </subcellularLocation>
</comment>
<feature type="compositionally biased region" description="Polar residues" evidence="11">
    <location>
        <begin position="370"/>
        <end position="380"/>
    </location>
</feature>
<evidence type="ECO:0000256" key="10">
    <source>
        <dbReference type="RuleBase" id="RU364101"/>
    </source>
</evidence>
<feature type="compositionally biased region" description="Polar residues" evidence="11">
    <location>
        <begin position="1463"/>
        <end position="1473"/>
    </location>
</feature>
<feature type="region of interest" description="Disordered" evidence="11">
    <location>
        <begin position="144"/>
        <end position="328"/>
    </location>
</feature>
<feature type="region of interest" description="Disordered" evidence="11">
    <location>
        <begin position="1297"/>
        <end position="1343"/>
    </location>
</feature>
<evidence type="ECO:0000256" key="8">
    <source>
        <dbReference type="ARBA" id="ARBA00023136"/>
    </source>
</evidence>
<dbReference type="GO" id="GO:0007030">
    <property type="term" value="P:Golgi organization"/>
    <property type="evidence" value="ECO:0007669"/>
    <property type="project" value="TreeGrafter"/>
</dbReference>
<evidence type="ECO:0000313" key="15">
    <source>
        <dbReference type="Proteomes" id="UP000838763"/>
    </source>
</evidence>
<feature type="domain" description="Sec16 Sec23-binding" evidence="12">
    <location>
        <begin position="999"/>
        <end position="1300"/>
    </location>
</feature>
<dbReference type="OrthoDB" id="8918678at2759"/>
<dbReference type="PANTHER" id="PTHR13402">
    <property type="entry name" value="RGPR-RELATED"/>
    <property type="match status" value="1"/>
</dbReference>
<name>A0A9P1GV07_9PEZI</name>
<comment type="similarity">
    <text evidence="2 10">Belongs to the SEC16 family.</text>
</comment>
<dbReference type="Pfam" id="PF12931">
    <property type="entry name" value="TPR_Sec16"/>
    <property type="match status" value="1"/>
</dbReference>
<dbReference type="GO" id="GO:0070971">
    <property type="term" value="C:endoplasmic reticulum exit site"/>
    <property type="evidence" value="ECO:0007669"/>
    <property type="project" value="UniProtKB-ARBA"/>
</dbReference>
<dbReference type="GO" id="GO:0016192">
    <property type="term" value="P:vesicle-mediated transport"/>
    <property type="evidence" value="ECO:0007669"/>
    <property type="project" value="UniProtKB-KW"/>
</dbReference>
<feature type="compositionally biased region" description="Low complexity" evidence="11">
    <location>
        <begin position="194"/>
        <end position="207"/>
    </location>
</feature>
<dbReference type="InterPro" id="IPR024340">
    <property type="entry name" value="Sec16_CCD"/>
</dbReference>
<feature type="compositionally biased region" description="Polar residues" evidence="11">
    <location>
        <begin position="208"/>
        <end position="218"/>
    </location>
</feature>
<keyword evidence="4 10" id="KW-0256">Endoplasmic reticulum</keyword>
<dbReference type="GO" id="GO:0006914">
    <property type="term" value="P:autophagy"/>
    <property type="evidence" value="ECO:0007669"/>
    <property type="project" value="UniProtKB-KW"/>
</dbReference>
<feature type="compositionally biased region" description="Acidic residues" evidence="11">
    <location>
        <begin position="275"/>
        <end position="285"/>
    </location>
</feature>
<keyword evidence="6 10" id="KW-0653">Protein transport</keyword>
<dbReference type="GO" id="GO:0070973">
    <property type="term" value="P:protein localization to endoplasmic reticulum exit site"/>
    <property type="evidence" value="ECO:0007669"/>
    <property type="project" value="TreeGrafter"/>
</dbReference>
<evidence type="ECO:0000256" key="11">
    <source>
        <dbReference type="SAM" id="MobiDB-lite"/>
    </source>
</evidence>